<keyword evidence="2" id="KW-1133">Transmembrane helix</keyword>
<organism evidence="5 6">
    <name type="scientific">Kocuria dechangensis</name>
    <dbReference type="NCBI Taxonomy" id="1176249"/>
    <lineage>
        <taxon>Bacteria</taxon>
        <taxon>Bacillati</taxon>
        <taxon>Actinomycetota</taxon>
        <taxon>Actinomycetes</taxon>
        <taxon>Micrococcales</taxon>
        <taxon>Micrococcaceae</taxon>
        <taxon>Kocuria</taxon>
    </lineage>
</organism>
<evidence type="ECO:0000313" key="5">
    <source>
        <dbReference type="EMBL" id="GGG50081.1"/>
    </source>
</evidence>
<name>A0A917LPM3_9MICC</name>
<keyword evidence="2" id="KW-0472">Membrane</keyword>
<proteinExistence type="predicted"/>
<dbReference type="Pfam" id="PF04536">
    <property type="entry name" value="TPM_phosphatase"/>
    <property type="match status" value="1"/>
</dbReference>
<feature type="region of interest" description="Disordered" evidence="1">
    <location>
        <begin position="201"/>
        <end position="225"/>
    </location>
</feature>
<gene>
    <name evidence="5" type="ORF">GCM10011374_10650</name>
</gene>
<feature type="signal peptide" evidence="3">
    <location>
        <begin position="1"/>
        <end position="29"/>
    </location>
</feature>
<feature type="domain" description="TPM" evidence="4">
    <location>
        <begin position="41"/>
        <end position="156"/>
    </location>
</feature>
<evidence type="ECO:0000259" key="4">
    <source>
        <dbReference type="Pfam" id="PF04536"/>
    </source>
</evidence>
<keyword evidence="3" id="KW-0732">Signal</keyword>
<evidence type="ECO:0000256" key="1">
    <source>
        <dbReference type="SAM" id="MobiDB-lite"/>
    </source>
</evidence>
<comment type="caution">
    <text evidence="5">The sequence shown here is derived from an EMBL/GenBank/DDBJ whole genome shotgun (WGS) entry which is preliminary data.</text>
</comment>
<dbReference type="RefSeq" id="WP_188534998.1">
    <property type="nucleotide sequence ID" value="NZ_BMEQ01000004.1"/>
</dbReference>
<sequence length="678" mass="70319">MHWRPISRRTAAACGLTLALFVPVGAAVAQPPVDVPPGERVVDGSGVLDDPAALEAEIETLAAEENLVLYAVTVDEFTGPADPDQWVQEFAELNGFGTNDAVLVIATDARQVRLDAHDSGPLSDAQLQDVLQDIRPALSSGDWDGAVRGAVGSIEAELAGTGGAAADSGGGGGAGLGLLGLGALGVGGLAVYGIASRNKKRRQGQAGAPQGPAGGPQGPAVPYQDVPVPELRKRAGELLVSTDNAIQHSEQELAFAELQYGPDEVERFRRAIADAKQHMQASFALQQQLEDHIPDTEEQQRAWLAEIIGRSQEAQRPLKEQEQAFSALRRLETRAPQAVEDVERAARSVEPRVATAEAQLGALAARYNDTALAPVRDNVEQAGERLAFVESAVAEARVELDRGRTSEAVLDIRAAEEGVGQARGLLDAVEHAATELAQAEESLKDAVAIARRDVAEADALVQRGSNPELAGAAAGVNAVLRLVEEQMTGGRMDPLGLGRRLAVAKDELDKGLASVRSQNDRDRSARETLSHTLVAAQAQVSSASEYIWARRGGVGPEARTRLAEAERYLEAAQQMRQSNPSEAVTHANEAMRLAGEAQYIAQSDVDSFGYGGFGAPAGGHGYRGRSNSGVGGAMLGGILLGSILNGGGGFGGSFGGGFGGGGGGGGFGGFDGGVGGSF</sequence>
<dbReference type="EMBL" id="BMEQ01000004">
    <property type="protein sequence ID" value="GGG50081.1"/>
    <property type="molecule type" value="Genomic_DNA"/>
</dbReference>
<dbReference type="AlphaFoldDB" id="A0A917LPM3"/>
<reference evidence="5" key="2">
    <citation type="submission" date="2020-09" db="EMBL/GenBank/DDBJ databases">
        <authorList>
            <person name="Sun Q."/>
            <person name="Zhou Y."/>
        </authorList>
    </citation>
    <scope>NUCLEOTIDE SEQUENCE</scope>
    <source>
        <strain evidence="5">CGMCC 1.12187</strain>
    </source>
</reference>
<feature type="transmembrane region" description="Helical" evidence="2">
    <location>
        <begin position="174"/>
        <end position="195"/>
    </location>
</feature>
<keyword evidence="6" id="KW-1185">Reference proteome</keyword>
<evidence type="ECO:0000256" key="2">
    <source>
        <dbReference type="SAM" id="Phobius"/>
    </source>
</evidence>
<evidence type="ECO:0000256" key="3">
    <source>
        <dbReference type="SAM" id="SignalP"/>
    </source>
</evidence>
<evidence type="ECO:0000313" key="6">
    <source>
        <dbReference type="Proteomes" id="UP000638848"/>
    </source>
</evidence>
<reference evidence="5" key="1">
    <citation type="journal article" date="2014" name="Int. J. Syst. Evol. Microbiol.">
        <title>Complete genome sequence of Corynebacterium casei LMG S-19264T (=DSM 44701T), isolated from a smear-ripened cheese.</title>
        <authorList>
            <consortium name="US DOE Joint Genome Institute (JGI-PGF)"/>
            <person name="Walter F."/>
            <person name="Albersmeier A."/>
            <person name="Kalinowski J."/>
            <person name="Ruckert C."/>
        </authorList>
    </citation>
    <scope>NUCLEOTIDE SEQUENCE</scope>
    <source>
        <strain evidence="5">CGMCC 1.12187</strain>
    </source>
</reference>
<feature type="chain" id="PRO_5037149191" description="TPM domain-containing protein" evidence="3">
    <location>
        <begin position="30"/>
        <end position="678"/>
    </location>
</feature>
<dbReference type="Proteomes" id="UP000638848">
    <property type="component" value="Unassembled WGS sequence"/>
</dbReference>
<keyword evidence="2" id="KW-0812">Transmembrane</keyword>
<dbReference type="Gene3D" id="3.10.310.50">
    <property type="match status" value="1"/>
</dbReference>
<accession>A0A917LPM3</accession>
<dbReference type="InterPro" id="IPR007621">
    <property type="entry name" value="TPM_dom"/>
</dbReference>
<protein>
    <recommendedName>
        <fullName evidence="4">TPM domain-containing protein</fullName>
    </recommendedName>
</protein>